<dbReference type="PANTHER" id="PTHR11070">
    <property type="entry name" value="UVRD / RECB / PCRA DNA HELICASE FAMILY MEMBER"/>
    <property type="match status" value="1"/>
</dbReference>
<dbReference type="GO" id="GO:0016787">
    <property type="term" value="F:hydrolase activity"/>
    <property type="evidence" value="ECO:0007669"/>
    <property type="project" value="UniProtKB-UniRule"/>
</dbReference>
<dbReference type="Proteomes" id="UP000243528">
    <property type="component" value="Unassembled WGS sequence"/>
</dbReference>
<gene>
    <name evidence="7" type="ORF">CLV30_12464</name>
</gene>
<dbReference type="GO" id="GO:0000725">
    <property type="term" value="P:recombinational repair"/>
    <property type="evidence" value="ECO:0007669"/>
    <property type="project" value="TreeGrafter"/>
</dbReference>
<comment type="caution">
    <text evidence="7">The sequence shown here is derived from an EMBL/GenBank/DDBJ whole genome shotgun (WGS) entry which is preliminary data.</text>
</comment>
<keyword evidence="2 5" id="KW-0378">Hydrolase</keyword>
<keyword evidence="3 5" id="KW-0347">Helicase</keyword>
<dbReference type="SUPFAM" id="SSF52540">
    <property type="entry name" value="P-loop containing nucleoside triphosphate hydrolases"/>
    <property type="match status" value="1"/>
</dbReference>
<dbReference type="OrthoDB" id="9787585at2"/>
<dbReference type="RefSeq" id="WP_106539541.1">
    <property type="nucleotide sequence ID" value="NZ_PYGE01000024.1"/>
</dbReference>
<evidence type="ECO:0000313" key="7">
    <source>
        <dbReference type="EMBL" id="PSK96976.1"/>
    </source>
</evidence>
<dbReference type="GO" id="GO:0005524">
    <property type="term" value="F:ATP binding"/>
    <property type="evidence" value="ECO:0007669"/>
    <property type="project" value="UniProtKB-UniRule"/>
</dbReference>
<evidence type="ECO:0000256" key="2">
    <source>
        <dbReference type="ARBA" id="ARBA00022801"/>
    </source>
</evidence>
<evidence type="ECO:0000256" key="5">
    <source>
        <dbReference type="PROSITE-ProRule" id="PRU00560"/>
    </source>
</evidence>
<feature type="domain" description="UvrD-like helicase ATP-binding" evidence="6">
    <location>
        <begin position="191"/>
        <end position="593"/>
    </location>
</feature>
<evidence type="ECO:0000256" key="4">
    <source>
        <dbReference type="ARBA" id="ARBA00022840"/>
    </source>
</evidence>
<dbReference type="GO" id="GO:0003677">
    <property type="term" value="F:DNA binding"/>
    <property type="evidence" value="ECO:0007669"/>
    <property type="project" value="InterPro"/>
</dbReference>
<dbReference type="PANTHER" id="PTHR11070:SF45">
    <property type="entry name" value="DNA 3'-5' HELICASE"/>
    <property type="match status" value="1"/>
</dbReference>
<dbReference type="PROSITE" id="PS51198">
    <property type="entry name" value="UVRD_HELICASE_ATP_BIND"/>
    <property type="match status" value="1"/>
</dbReference>
<keyword evidence="8" id="KW-1185">Reference proteome</keyword>
<protein>
    <submittedName>
        <fullName evidence="7">DNA helicase IV</fullName>
    </submittedName>
</protein>
<dbReference type="Gene3D" id="3.40.50.300">
    <property type="entry name" value="P-loop containing nucleotide triphosphate hydrolases"/>
    <property type="match status" value="3"/>
</dbReference>
<evidence type="ECO:0000256" key="1">
    <source>
        <dbReference type="ARBA" id="ARBA00022741"/>
    </source>
</evidence>
<dbReference type="AlphaFoldDB" id="A0A2P8DIC7"/>
<keyword evidence="4 5" id="KW-0067">ATP-binding</keyword>
<dbReference type="InterPro" id="IPR027417">
    <property type="entry name" value="P-loop_NTPase"/>
</dbReference>
<dbReference type="GO" id="GO:0005829">
    <property type="term" value="C:cytosol"/>
    <property type="evidence" value="ECO:0007669"/>
    <property type="project" value="TreeGrafter"/>
</dbReference>
<dbReference type="InterPro" id="IPR000212">
    <property type="entry name" value="DNA_helicase_UvrD/REP"/>
</dbReference>
<dbReference type="EMBL" id="PYGE01000024">
    <property type="protein sequence ID" value="PSK96976.1"/>
    <property type="molecule type" value="Genomic_DNA"/>
</dbReference>
<keyword evidence="1 5" id="KW-0547">Nucleotide-binding</keyword>
<dbReference type="Pfam" id="PF13245">
    <property type="entry name" value="AAA_19"/>
    <property type="match status" value="1"/>
</dbReference>
<organism evidence="7 8">
    <name type="scientific">Haloactinopolyspora alba</name>
    <dbReference type="NCBI Taxonomy" id="648780"/>
    <lineage>
        <taxon>Bacteria</taxon>
        <taxon>Bacillati</taxon>
        <taxon>Actinomycetota</taxon>
        <taxon>Actinomycetes</taxon>
        <taxon>Jiangellales</taxon>
        <taxon>Jiangellaceae</taxon>
        <taxon>Haloactinopolyspora</taxon>
    </lineage>
</organism>
<proteinExistence type="predicted"/>
<dbReference type="GO" id="GO:0043138">
    <property type="term" value="F:3'-5' DNA helicase activity"/>
    <property type="evidence" value="ECO:0007669"/>
    <property type="project" value="TreeGrafter"/>
</dbReference>
<evidence type="ECO:0000313" key="8">
    <source>
        <dbReference type="Proteomes" id="UP000243528"/>
    </source>
</evidence>
<evidence type="ECO:0000256" key="3">
    <source>
        <dbReference type="ARBA" id="ARBA00022806"/>
    </source>
</evidence>
<name>A0A2P8DIC7_9ACTN</name>
<feature type="binding site" evidence="5">
    <location>
        <begin position="212"/>
        <end position="219"/>
    </location>
    <ligand>
        <name>ATP</name>
        <dbReference type="ChEBI" id="CHEBI:30616"/>
    </ligand>
</feature>
<sequence length="757" mass="82610">MDTDVTLSNRPAGAQDDAVRAEQPYISRLYERLDLLRERTAARLAELYKQRGGTHQAVWDREAFVARDVERLERLGTVDRGLCFGRLDFDGRATSYIGRIGLSDDDYETMLVDWRAPAAEPFYRATAAAPGDLVRRRHIQTRRREVLAVDDEVFDQDALPAGSAGTLRGEAALLASLTANRTGRMSDIVATIQAEQDRIIRSPLAGVLVVQGGPGTGKTVAALHRAAYLLYTHRDRLSEKGVLVVGPNRTFLHYIDQVLPSLGETGVVLSTVGQLVPGVEPTGAEPDETAVVKGDPRMAEVIATAVRDRQRVPREEQVLRVDRTELVLDAATCRSARTKARRSRRPHNAARRVFVRTLLDELAEQHARRLGEVIDEEDLAELRGELQSEPDVAAVMDELWPSLTPQQLVADLFADPKRLAAAARRLDPAERELLARDDAAWTPADVPLLDEAAEALGPVDDPDAAARAEREREEAEVRYAQELLDQLDLDVPVDPALVAERYRGSPTHRSVVDRASADREWSYGHVIVDEAQELSPMAWRMVMRRAPGRSMTVVGDIAQTGAAAGARSWGQVLEPFVPGRWRQETLTVNYRTPTEVMDAAAGALRAIDPDLVPPESVRSTGRSPAAVRVEPDGLTGAVVELATEEADAVASGRVAVIVPAARLNELHAAIAADVPATVSRVENPEALDATVTVLTVGQVKGLEFDSVLVVEPAEMLRESSHGATDLYVALTRPTQRLGLAHTGDLPDMLQGAAVERR</sequence>
<reference evidence="7 8" key="1">
    <citation type="submission" date="2018-03" db="EMBL/GenBank/DDBJ databases">
        <title>Genomic Encyclopedia of Archaeal and Bacterial Type Strains, Phase II (KMG-II): from individual species to whole genera.</title>
        <authorList>
            <person name="Goeker M."/>
        </authorList>
    </citation>
    <scope>NUCLEOTIDE SEQUENCE [LARGE SCALE GENOMIC DNA]</scope>
    <source>
        <strain evidence="7 8">DSM 45211</strain>
    </source>
</reference>
<accession>A0A2P8DIC7</accession>
<dbReference type="InterPro" id="IPR014016">
    <property type="entry name" value="UvrD-like_ATP-bd"/>
</dbReference>
<evidence type="ECO:0000259" key="6">
    <source>
        <dbReference type="PROSITE" id="PS51198"/>
    </source>
</evidence>